<dbReference type="STRING" id="118168.MC7420_8316"/>
<keyword evidence="3" id="KW-1185">Reference proteome</keyword>
<dbReference type="Proteomes" id="UP000003835">
    <property type="component" value="Unassembled WGS sequence"/>
</dbReference>
<dbReference type="OrthoDB" id="9997562at2"/>
<accession>B4W0P7</accession>
<protein>
    <submittedName>
        <fullName evidence="2">Uncharacterized protein</fullName>
    </submittedName>
</protein>
<dbReference type="EMBL" id="DS989866">
    <property type="protein sequence ID" value="EDX72224.1"/>
    <property type="molecule type" value="Genomic_DNA"/>
</dbReference>
<evidence type="ECO:0000313" key="2">
    <source>
        <dbReference type="EMBL" id="EDX72224.1"/>
    </source>
</evidence>
<proteinExistence type="predicted"/>
<feature type="coiled-coil region" evidence="1">
    <location>
        <begin position="4"/>
        <end position="38"/>
    </location>
</feature>
<evidence type="ECO:0000313" key="3">
    <source>
        <dbReference type="Proteomes" id="UP000003835"/>
    </source>
</evidence>
<keyword evidence="1" id="KW-0175">Coiled coil</keyword>
<dbReference type="RefSeq" id="WP_006104757.1">
    <property type="nucleotide sequence ID" value="NZ_DS989866.1"/>
</dbReference>
<gene>
    <name evidence="2" type="ORF">MC7420_8316</name>
</gene>
<organism evidence="2 3">
    <name type="scientific">Coleofasciculus chthonoplastes PCC 7420</name>
    <dbReference type="NCBI Taxonomy" id="118168"/>
    <lineage>
        <taxon>Bacteria</taxon>
        <taxon>Bacillati</taxon>
        <taxon>Cyanobacteriota</taxon>
        <taxon>Cyanophyceae</taxon>
        <taxon>Coleofasciculales</taxon>
        <taxon>Coleofasciculaceae</taxon>
        <taxon>Coleofasciculus</taxon>
    </lineage>
</organism>
<dbReference type="AlphaFoldDB" id="B4W0P7"/>
<reference evidence="2 3" key="1">
    <citation type="submission" date="2008-07" db="EMBL/GenBank/DDBJ databases">
        <authorList>
            <person name="Tandeau de Marsac N."/>
            <person name="Ferriera S."/>
            <person name="Johnson J."/>
            <person name="Kravitz S."/>
            <person name="Beeson K."/>
            <person name="Sutton G."/>
            <person name="Rogers Y.-H."/>
            <person name="Friedman R."/>
            <person name="Frazier M."/>
            <person name="Venter J.C."/>
        </authorList>
    </citation>
    <scope>NUCLEOTIDE SEQUENCE [LARGE SCALE GENOMIC DNA]</scope>
    <source>
        <strain evidence="2 3">PCC 7420</strain>
    </source>
</reference>
<name>B4W0P7_9CYAN</name>
<dbReference type="HOGENOM" id="CLU_2823685_0_0_3"/>
<evidence type="ECO:0000256" key="1">
    <source>
        <dbReference type="SAM" id="Coils"/>
    </source>
</evidence>
<sequence>MEPTEEVFFQVQELKEAIQELKEQIKEMQSINEVQQESITSLIALSQKQTTVIEQQTSVIQQLVSR</sequence>